<dbReference type="EMBL" id="JAWJBA010001019">
    <property type="protein sequence ID" value="MDV2687650.1"/>
    <property type="molecule type" value="Genomic_DNA"/>
</dbReference>
<dbReference type="InterPro" id="IPR041552">
    <property type="entry name" value="UvrA_DNA-bd"/>
</dbReference>
<feature type="domain" description="UvrA DNA-binding" evidence="3">
    <location>
        <begin position="1"/>
        <end position="77"/>
    </location>
</feature>
<keyword evidence="1" id="KW-0479">Metal-binding</keyword>
<keyword evidence="5" id="KW-1185">Reference proteome</keyword>
<evidence type="ECO:0000259" key="3">
    <source>
        <dbReference type="Pfam" id="PF17755"/>
    </source>
</evidence>
<reference evidence="4 5" key="1">
    <citation type="submission" date="2023-10" db="EMBL/GenBank/DDBJ databases">
        <title>Screening of Alkalihalobacillus lindianensis BZ-TG-R113 and Its Alleviation of Salt Stress on Rapeseed Growth.</title>
        <authorList>
            <person name="Zhao B."/>
            <person name="Guo T."/>
        </authorList>
    </citation>
    <scope>NUCLEOTIDE SEQUENCE [LARGE SCALE GENOMIC DNA]</scope>
    <source>
        <strain evidence="4 5">BZ-TG-R113</strain>
    </source>
</reference>
<accession>A0ABU3XII7</accession>
<feature type="non-terminal residue" evidence="4">
    <location>
        <position position="1"/>
    </location>
</feature>
<gene>
    <name evidence="4" type="ORF">RYX56_25205</name>
</gene>
<evidence type="ECO:0000256" key="2">
    <source>
        <dbReference type="ARBA" id="ARBA00022833"/>
    </source>
</evidence>
<dbReference type="Gene3D" id="1.10.8.280">
    <property type="entry name" value="ABC transporter ATPase domain-like"/>
    <property type="match status" value="1"/>
</dbReference>
<dbReference type="Proteomes" id="UP001287282">
    <property type="component" value="Unassembled WGS sequence"/>
</dbReference>
<protein>
    <recommendedName>
        <fullName evidence="3">UvrA DNA-binding domain-containing protein</fullName>
    </recommendedName>
</protein>
<name>A0ABU3XII7_9BACI</name>
<proteinExistence type="predicted"/>
<dbReference type="RefSeq" id="WP_317124494.1">
    <property type="nucleotide sequence ID" value="NZ_JAWJBA010001019.1"/>
</dbReference>
<dbReference type="Pfam" id="PF17755">
    <property type="entry name" value="UvrA_DNA-bind"/>
    <property type="match status" value="1"/>
</dbReference>
<feature type="non-terminal residue" evidence="4">
    <location>
        <position position="78"/>
    </location>
</feature>
<organism evidence="4 5">
    <name type="scientific">Alkalihalophilus lindianensis</name>
    <dbReference type="NCBI Taxonomy" id="1630542"/>
    <lineage>
        <taxon>Bacteria</taxon>
        <taxon>Bacillati</taxon>
        <taxon>Bacillota</taxon>
        <taxon>Bacilli</taxon>
        <taxon>Bacillales</taxon>
        <taxon>Bacillaceae</taxon>
        <taxon>Alkalihalophilus</taxon>
    </lineage>
</organism>
<sequence>LREHAIAAWEPTSSQYYPQLLAAAADHYGIDLDQPVEQIPEALFDKVLHGSGREKIFFRYENEFGQVRENEIVFEGVA</sequence>
<evidence type="ECO:0000313" key="4">
    <source>
        <dbReference type="EMBL" id="MDV2687650.1"/>
    </source>
</evidence>
<evidence type="ECO:0000313" key="5">
    <source>
        <dbReference type="Proteomes" id="UP001287282"/>
    </source>
</evidence>
<keyword evidence="2" id="KW-0862">Zinc</keyword>
<comment type="caution">
    <text evidence="4">The sequence shown here is derived from an EMBL/GenBank/DDBJ whole genome shotgun (WGS) entry which is preliminary data.</text>
</comment>
<evidence type="ECO:0000256" key="1">
    <source>
        <dbReference type="ARBA" id="ARBA00022723"/>
    </source>
</evidence>